<dbReference type="VEuPathDB" id="VectorBase:MDOMA2_013256"/>
<dbReference type="EnsemblMetazoa" id="MDOA013293-RA">
    <property type="protein sequence ID" value="MDOA013293-PA"/>
    <property type="gene ID" value="MDOA013293"/>
</dbReference>
<dbReference type="VEuPathDB" id="VectorBase:MDOA013293"/>
<sequence length="435" mass="49206">MEARQNNAATEARDVLTKYLELFQQSSIDFKYHLAPNSVIDWYGRTVRGANKIHDYLRHEVNNQFEHTEFLDAEVCGPIETKTSHMRTKVISTKPIDHVHPINRVPDMVPLKSYADSDVEDNEQPTTISSSANLFGAGAYIHTPEKCNTSTLEIGNLTPPSSAIKEHDRKSEDEEIDNNETLMRRHRLKRTHSGNFSYLKRLPTAPSTSKRNKNIEGGVRTLLDDSSSEEDELEVMEALYTPLRYLEVKGVMRLRNNNMMAKQRSALWRDRSELETRVRISYRRKLEDNQLQFALIIYESLNGSIVATTPTRRNLMSQFALTADEAQTNEIQTQQMEEEHIEETVIEPIAGGQLPSDATTTLLNDEDPLQGGNTSLEDLSVANLRTPTKFTHTPPATPKRKPRSLMGTASGMKRLNNSPQAPPAPKRSAARSLRL</sequence>
<evidence type="ECO:0000313" key="4">
    <source>
        <dbReference type="RefSeq" id="XP_058977799.1"/>
    </source>
</evidence>
<evidence type="ECO:0000256" key="1">
    <source>
        <dbReference type="SAM" id="MobiDB-lite"/>
    </source>
</evidence>
<reference evidence="4 5" key="2">
    <citation type="submission" date="2025-05" db="UniProtKB">
        <authorList>
            <consortium name="RefSeq"/>
        </authorList>
    </citation>
    <scope>IDENTIFICATION</scope>
    <source>
        <strain evidence="4 5">Aabys</strain>
        <tissue evidence="4 5">Whole body</tissue>
    </source>
</reference>
<evidence type="ECO:0000313" key="6">
    <source>
        <dbReference type="RefSeq" id="XP_058977802.1"/>
    </source>
</evidence>
<feature type="compositionally biased region" description="Polar residues" evidence="1">
    <location>
        <begin position="152"/>
        <end position="161"/>
    </location>
</feature>
<keyword evidence="3" id="KW-1185">Reference proteome</keyword>
<dbReference type="RefSeq" id="XP_058977802.1">
    <property type="nucleotide sequence ID" value="XM_059121819.1"/>
</dbReference>
<dbReference type="RefSeq" id="XP_058977801.1">
    <property type="nucleotide sequence ID" value="XM_059121818.1"/>
</dbReference>
<feature type="region of interest" description="Disordered" evidence="1">
    <location>
        <begin position="198"/>
        <end position="219"/>
    </location>
</feature>
<dbReference type="RefSeq" id="XP_058977799.1">
    <property type="nucleotide sequence ID" value="XM_059121816.1"/>
</dbReference>
<organism evidence="2">
    <name type="scientific">Musca domestica</name>
    <name type="common">House fly</name>
    <dbReference type="NCBI Taxonomy" id="7370"/>
    <lineage>
        <taxon>Eukaryota</taxon>
        <taxon>Metazoa</taxon>
        <taxon>Ecdysozoa</taxon>
        <taxon>Arthropoda</taxon>
        <taxon>Hexapoda</taxon>
        <taxon>Insecta</taxon>
        <taxon>Pterygota</taxon>
        <taxon>Neoptera</taxon>
        <taxon>Endopterygota</taxon>
        <taxon>Diptera</taxon>
        <taxon>Brachycera</taxon>
        <taxon>Muscomorpha</taxon>
        <taxon>Muscoidea</taxon>
        <taxon>Muscidae</taxon>
        <taxon>Musca</taxon>
    </lineage>
</organism>
<feature type="region of interest" description="Disordered" evidence="1">
    <location>
        <begin position="387"/>
        <end position="435"/>
    </location>
</feature>
<evidence type="ECO:0000313" key="5">
    <source>
        <dbReference type="RefSeq" id="XP_058977801.1"/>
    </source>
</evidence>
<dbReference type="EnsemblMetazoa" id="MDOA013293-RC">
    <property type="protein sequence ID" value="MDOA013293-PC"/>
    <property type="gene ID" value="MDOA013293"/>
</dbReference>
<evidence type="ECO:0000313" key="2">
    <source>
        <dbReference type="EnsemblMetazoa" id="MDOA013293-PC"/>
    </source>
</evidence>
<feature type="region of interest" description="Disordered" evidence="1">
    <location>
        <begin position="152"/>
        <end position="175"/>
    </location>
</feature>
<dbReference type="OrthoDB" id="8195095at2759"/>
<gene>
    <name evidence="2" type="primary">101901046</name>
    <name evidence="4 5 6" type="synonym">LOC131802196</name>
</gene>
<dbReference type="EnsemblMetazoa" id="MDOA013293-RB">
    <property type="protein sequence ID" value="MDOA013293-PB"/>
    <property type="gene ID" value="MDOA013293"/>
</dbReference>
<dbReference type="AlphaFoldDB" id="A0A1I8NAN2"/>
<proteinExistence type="predicted"/>
<feature type="compositionally biased region" description="Low complexity" evidence="1">
    <location>
        <begin position="426"/>
        <end position="435"/>
    </location>
</feature>
<dbReference type="eggNOG" id="ENOG502TCZ4">
    <property type="taxonomic scope" value="Eukaryota"/>
</dbReference>
<protein>
    <submittedName>
        <fullName evidence="4 5">Uncharacterized protein LOC131802196</fullName>
    </submittedName>
</protein>
<evidence type="ECO:0000313" key="3">
    <source>
        <dbReference type="Proteomes" id="UP001652621"/>
    </source>
</evidence>
<dbReference type="Proteomes" id="UP001652621">
    <property type="component" value="Unplaced"/>
</dbReference>
<reference evidence="2" key="1">
    <citation type="submission" date="2020-05" db="UniProtKB">
        <authorList>
            <consortium name="EnsemblMetazoa"/>
        </authorList>
    </citation>
    <scope>IDENTIFICATION</scope>
    <source>
        <strain evidence="2">Aabys</strain>
    </source>
</reference>
<accession>A0A1I8NAN2</accession>
<name>A0A1I8NAN2_MUSDO</name>